<name>A0A8X7BIM5_TRICX</name>
<dbReference type="Proteomes" id="UP000887159">
    <property type="component" value="Unassembled WGS sequence"/>
</dbReference>
<protein>
    <submittedName>
        <fullName evidence="1">Uncharacterized protein</fullName>
    </submittedName>
</protein>
<dbReference type="EMBL" id="BMAU01021400">
    <property type="protein sequence ID" value="GFY31787.1"/>
    <property type="molecule type" value="Genomic_DNA"/>
</dbReference>
<evidence type="ECO:0000313" key="1">
    <source>
        <dbReference type="EMBL" id="GFY31787.1"/>
    </source>
</evidence>
<reference evidence="1" key="1">
    <citation type="submission" date="2020-08" db="EMBL/GenBank/DDBJ databases">
        <title>Multicomponent nature underlies the extraordinary mechanical properties of spider dragline silk.</title>
        <authorList>
            <person name="Kono N."/>
            <person name="Nakamura H."/>
            <person name="Mori M."/>
            <person name="Yoshida Y."/>
            <person name="Ohtoshi R."/>
            <person name="Malay A.D."/>
            <person name="Moran D.A.P."/>
            <person name="Tomita M."/>
            <person name="Numata K."/>
            <person name="Arakawa K."/>
        </authorList>
    </citation>
    <scope>NUCLEOTIDE SEQUENCE</scope>
</reference>
<sequence length="80" mass="8789">MPDRTAGRCASRHVCAVVITLRLNRDSSLKMTRLQSVTLQVARGRQNPVDTAYDGVSGKRLSGRRLLSPTSVSRLPYGFS</sequence>
<dbReference type="AlphaFoldDB" id="A0A8X7BIM5"/>
<proteinExistence type="predicted"/>
<keyword evidence="2" id="KW-1185">Reference proteome</keyword>
<accession>A0A8X7BIM5</accession>
<evidence type="ECO:0000313" key="2">
    <source>
        <dbReference type="Proteomes" id="UP000887159"/>
    </source>
</evidence>
<organism evidence="1 2">
    <name type="scientific">Trichonephila clavipes</name>
    <name type="common">Golden silk orbweaver</name>
    <name type="synonym">Nephila clavipes</name>
    <dbReference type="NCBI Taxonomy" id="2585209"/>
    <lineage>
        <taxon>Eukaryota</taxon>
        <taxon>Metazoa</taxon>
        <taxon>Ecdysozoa</taxon>
        <taxon>Arthropoda</taxon>
        <taxon>Chelicerata</taxon>
        <taxon>Arachnida</taxon>
        <taxon>Araneae</taxon>
        <taxon>Araneomorphae</taxon>
        <taxon>Entelegynae</taxon>
        <taxon>Araneoidea</taxon>
        <taxon>Nephilidae</taxon>
        <taxon>Trichonephila</taxon>
    </lineage>
</organism>
<gene>
    <name evidence="1" type="ORF">TNCV_4200961</name>
</gene>
<comment type="caution">
    <text evidence="1">The sequence shown here is derived from an EMBL/GenBank/DDBJ whole genome shotgun (WGS) entry which is preliminary data.</text>
</comment>